<dbReference type="InterPro" id="IPR000073">
    <property type="entry name" value="AB_hydrolase_1"/>
</dbReference>
<reference evidence="3 4" key="1">
    <citation type="submission" date="2021-01" db="EMBL/GenBank/DDBJ databases">
        <title>Whole genome shotgun sequence of Asanoa iriomotensis NBRC 100142.</title>
        <authorList>
            <person name="Komaki H."/>
            <person name="Tamura T."/>
        </authorList>
    </citation>
    <scope>NUCLEOTIDE SEQUENCE [LARGE SCALE GENOMIC DNA]</scope>
    <source>
        <strain evidence="3 4">NBRC 100142</strain>
    </source>
</reference>
<feature type="domain" description="Glycosyl transferase family 28 C-terminal" evidence="2">
    <location>
        <begin position="541"/>
        <end position="680"/>
    </location>
</feature>
<dbReference type="Pfam" id="PF04101">
    <property type="entry name" value="Glyco_tran_28_C"/>
    <property type="match status" value="1"/>
</dbReference>
<dbReference type="InterPro" id="IPR007235">
    <property type="entry name" value="Glyco_trans_28_C"/>
</dbReference>
<dbReference type="Gene3D" id="3.40.50.2000">
    <property type="entry name" value="Glycogen Phosphorylase B"/>
    <property type="match status" value="1"/>
</dbReference>
<protein>
    <recommendedName>
        <fullName evidence="5">Pimeloyl-ACP methyl ester carboxylesterase</fullName>
    </recommendedName>
</protein>
<gene>
    <name evidence="3" type="ORF">Air01nite_51230</name>
</gene>
<dbReference type="Gene3D" id="3.40.50.1820">
    <property type="entry name" value="alpha/beta hydrolase"/>
    <property type="match status" value="1"/>
</dbReference>
<feature type="domain" description="AB hydrolase-1" evidence="1">
    <location>
        <begin position="46"/>
        <end position="272"/>
    </location>
</feature>
<sequence length="700" mass="78974">MRARQPDIEGYVKHGGVRIGFELFEKEDAPTIALLPAWSIIDSRHWKAQVPFLAREFRVVTFDPPGNGRSDRPTDPAAYSDDAHLAYVLAVLDAVQAEQAVLVGLSRGGWWSLLTAAKHPDRVLGAVAIAPVGPYLDAPPPHRLHEHFEAVRPDYTGWQRFNRHFWQQDLPGFADFFFRTVVSEPHSTKQIEDAVGWAAQTTPESLIASEQSVRCVGDRAEAEALLRSIDRPVLVIRGSEDHCRTQGEMARTAELSRARDVILEGADHLPHAREPVVVNRLLRDFARQVTGAPKEPVRWTRPLDRPRRVLYLSSPIGLGHVERDAAIVDALRRQRPGVQVDWLAQHPVTEVLARRGERVHAASRHLVSESQHIESEAGEHDLHAFQAIRRMDEILVANFMVFADLIEREHYDLWVGDEAWELDYFLHENPELKRSAYAWLTDFVGWLPMADAESELTADYNAEMVEQIARFPRLRDRAVFVGNPADLVDDPLGPGLPSVRDWTLAHYAFSGYVRDFPPVDDDERARLRAEFGWTPDERVCVVTVGGSGVGGHLLRKVVDAFPAARRAVPGLRLVVVAGPRVDHRIEPRDGIEIHGYVHRLHRMLAACDLAITHGGLTTTMTLTAHRRPFLYVPLRNHFEQNRHVRHRLDTYRAGRFVDYGQTDPDNLAVLMAAELAKRTDYRPVETDGAERAAALLAELF</sequence>
<name>A0ABQ4C8E1_9ACTN</name>
<dbReference type="PANTHER" id="PTHR43798">
    <property type="entry name" value="MONOACYLGLYCEROL LIPASE"/>
    <property type="match status" value="1"/>
</dbReference>
<dbReference type="SUPFAM" id="SSF53474">
    <property type="entry name" value="alpha/beta-Hydrolases"/>
    <property type="match status" value="1"/>
</dbReference>
<dbReference type="InterPro" id="IPR050266">
    <property type="entry name" value="AB_hydrolase_sf"/>
</dbReference>
<keyword evidence="4" id="KW-1185">Reference proteome</keyword>
<dbReference type="Pfam" id="PF00561">
    <property type="entry name" value="Abhydrolase_1"/>
    <property type="match status" value="1"/>
</dbReference>
<organism evidence="3 4">
    <name type="scientific">Asanoa iriomotensis</name>
    <dbReference type="NCBI Taxonomy" id="234613"/>
    <lineage>
        <taxon>Bacteria</taxon>
        <taxon>Bacillati</taxon>
        <taxon>Actinomycetota</taxon>
        <taxon>Actinomycetes</taxon>
        <taxon>Micromonosporales</taxon>
        <taxon>Micromonosporaceae</taxon>
        <taxon>Asanoa</taxon>
    </lineage>
</organism>
<evidence type="ECO:0000313" key="3">
    <source>
        <dbReference type="EMBL" id="GIF59028.1"/>
    </source>
</evidence>
<comment type="caution">
    <text evidence="3">The sequence shown here is derived from an EMBL/GenBank/DDBJ whole genome shotgun (WGS) entry which is preliminary data.</text>
</comment>
<dbReference type="EMBL" id="BONC01000040">
    <property type="protein sequence ID" value="GIF59028.1"/>
    <property type="molecule type" value="Genomic_DNA"/>
</dbReference>
<dbReference type="RefSeq" id="WP_203705862.1">
    <property type="nucleotide sequence ID" value="NZ_BAAALU010000041.1"/>
</dbReference>
<dbReference type="InterPro" id="IPR029058">
    <property type="entry name" value="AB_hydrolase_fold"/>
</dbReference>
<evidence type="ECO:0000259" key="2">
    <source>
        <dbReference type="Pfam" id="PF04101"/>
    </source>
</evidence>
<dbReference type="SUPFAM" id="SSF53756">
    <property type="entry name" value="UDP-Glycosyltransferase/glycogen phosphorylase"/>
    <property type="match status" value="1"/>
</dbReference>
<accession>A0ABQ4C8E1</accession>
<evidence type="ECO:0000259" key="1">
    <source>
        <dbReference type="Pfam" id="PF00561"/>
    </source>
</evidence>
<evidence type="ECO:0000313" key="4">
    <source>
        <dbReference type="Proteomes" id="UP000624325"/>
    </source>
</evidence>
<dbReference type="Proteomes" id="UP000624325">
    <property type="component" value="Unassembled WGS sequence"/>
</dbReference>
<proteinExistence type="predicted"/>
<evidence type="ECO:0008006" key="5">
    <source>
        <dbReference type="Google" id="ProtNLM"/>
    </source>
</evidence>